<keyword evidence="3" id="KW-0804">Transcription</keyword>
<dbReference type="PANTHER" id="PTHR30055:SF234">
    <property type="entry name" value="HTH-TYPE TRANSCRIPTIONAL REGULATOR BETI"/>
    <property type="match status" value="1"/>
</dbReference>
<dbReference type="PRINTS" id="PR00455">
    <property type="entry name" value="HTHTETR"/>
</dbReference>
<reference evidence="7" key="1">
    <citation type="journal article" date="2019" name="Int. J. Syst. Evol. Microbiol.">
        <title>The Global Catalogue of Microorganisms (GCM) 10K type strain sequencing project: providing services to taxonomists for standard genome sequencing and annotation.</title>
        <authorList>
            <consortium name="The Broad Institute Genomics Platform"/>
            <consortium name="The Broad Institute Genome Sequencing Center for Infectious Disease"/>
            <person name="Wu L."/>
            <person name="Ma J."/>
        </authorList>
    </citation>
    <scope>NUCLEOTIDE SEQUENCE [LARGE SCALE GENOMIC DNA]</scope>
    <source>
        <strain evidence="7">JCM 16601</strain>
    </source>
</reference>
<organism evidence="6 7">
    <name type="scientific">Mucilaginibacter dorajii</name>
    <dbReference type="NCBI Taxonomy" id="692994"/>
    <lineage>
        <taxon>Bacteria</taxon>
        <taxon>Pseudomonadati</taxon>
        <taxon>Bacteroidota</taxon>
        <taxon>Sphingobacteriia</taxon>
        <taxon>Sphingobacteriales</taxon>
        <taxon>Sphingobacteriaceae</taxon>
        <taxon>Mucilaginibacter</taxon>
    </lineage>
</organism>
<dbReference type="InterPro" id="IPR050109">
    <property type="entry name" value="HTH-type_TetR-like_transc_reg"/>
</dbReference>
<feature type="domain" description="HTH tetR-type" evidence="5">
    <location>
        <begin position="2"/>
        <end position="62"/>
    </location>
</feature>
<dbReference type="PROSITE" id="PS50977">
    <property type="entry name" value="HTH_TETR_2"/>
    <property type="match status" value="1"/>
</dbReference>
<protein>
    <recommendedName>
        <fullName evidence="5">HTH tetR-type domain-containing protein</fullName>
    </recommendedName>
</protein>
<dbReference type="Proteomes" id="UP001500742">
    <property type="component" value="Unassembled WGS sequence"/>
</dbReference>
<dbReference type="RefSeq" id="WP_259092857.1">
    <property type="nucleotide sequence ID" value="NZ_BAAAZC010000002.1"/>
</dbReference>
<dbReference type="Gene3D" id="1.10.357.10">
    <property type="entry name" value="Tetracycline Repressor, domain 2"/>
    <property type="match status" value="1"/>
</dbReference>
<evidence type="ECO:0000313" key="7">
    <source>
        <dbReference type="Proteomes" id="UP001500742"/>
    </source>
</evidence>
<dbReference type="SUPFAM" id="SSF46689">
    <property type="entry name" value="Homeodomain-like"/>
    <property type="match status" value="1"/>
</dbReference>
<evidence type="ECO:0000256" key="2">
    <source>
        <dbReference type="ARBA" id="ARBA00023125"/>
    </source>
</evidence>
<evidence type="ECO:0000256" key="3">
    <source>
        <dbReference type="ARBA" id="ARBA00023163"/>
    </source>
</evidence>
<proteinExistence type="predicted"/>
<evidence type="ECO:0000256" key="4">
    <source>
        <dbReference type="PROSITE-ProRule" id="PRU00335"/>
    </source>
</evidence>
<accession>A0ABP7P009</accession>
<keyword evidence="2 4" id="KW-0238">DNA-binding</keyword>
<comment type="caution">
    <text evidence="6">The sequence shown here is derived from an EMBL/GenBank/DDBJ whole genome shotgun (WGS) entry which is preliminary data.</text>
</comment>
<dbReference type="InterPro" id="IPR001647">
    <property type="entry name" value="HTH_TetR"/>
</dbReference>
<dbReference type="Pfam" id="PF00440">
    <property type="entry name" value="TetR_N"/>
    <property type="match status" value="1"/>
</dbReference>
<sequence length="191" mass="21630">MEDKRTHLIDNAIGLFIKHGIVSVTMDEVAGASGMSKKTLYQHFANKGILVEAVVDLLIKQGDDILRANSNTALDPVRELFLQQDLFNHLITLRYIFNDLVLQRYPRAHRALHHFKNDTMKKAIEINLECGIKKALYRPEIDIQTTASIYTSVTDFFLFNSLRGPGDIFAALHLFINSITTTEGRRIFAGL</sequence>
<evidence type="ECO:0000313" key="6">
    <source>
        <dbReference type="EMBL" id="GAA3957420.1"/>
    </source>
</evidence>
<dbReference type="InterPro" id="IPR009057">
    <property type="entry name" value="Homeodomain-like_sf"/>
</dbReference>
<keyword evidence="7" id="KW-1185">Reference proteome</keyword>
<evidence type="ECO:0000256" key="1">
    <source>
        <dbReference type="ARBA" id="ARBA00023015"/>
    </source>
</evidence>
<gene>
    <name evidence="6" type="ORF">GCM10022210_00710</name>
</gene>
<feature type="DNA-binding region" description="H-T-H motif" evidence="4">
    <location>
        <begin position="25"/>
        <end position="44"/>
    </location>
</feature>
<name>A0ABP7P009_9SPHI</name>
<keyword evidence="1" id="KW-0805">Transcription regulation</keyword>
<dbReference type="PANTHER" id="PTHR30055">
    <property type="entry name" value="HTH-TYPE TRANSCRIPTIONAL REGULATOR RUTR"/>
    <property type="match status" value="1"/>
</dbReference>
<dbReference type="EMBL" id="BAAAZC010000002">
    <property type="protein sequence ID" value="GAA3957420.1"/>
    <property type="molecule type" value="Genomic_DNA"/>
</dbReference>
<evidence type="ECO:0000259" key="5">
    <source>
        <dbReference type="PROSITE" id="PS50977"/>
    </source>
</evidence>